<evidence type="ECO:0000313" key="1">
    <source>
        <dbReference type="EMBL" id="KAI7747054.1"/>
    </source>
</evidence>
<sequence>MMKPAALAEEVERHFGCNSSKLIMVGDRLFTFVIYGNRNRFLTISLSHCDDAWERLEADIYEKMDSPTFVEKKVEIPKIMRKA</sequence>
<dbReference type="InterPro" id="IPR027706">
    <property type="entry name" value="PGP_Pase"/>
</dbReference>
<dbReference type="EMBL" id="JAMZMK010006851">
    <property type="protein sequence ID" value="KAI7747054.1"/>
    <property type="molecule type" value="Genomic_DNA"/>
</dbReference>
<evidence type="ECO:0000313" key="2">
    <source>
        <dbReference type="Proteomes" id="UP001206925"/>
    </source>
</evidence>
<reference evidence="1" key="1">
    <citation type="submission" date="2022-06" db="EMBL/GenBank/DDBJ databases">
        <title>Uncovering the hologenomic basis of an extraordinary plant invasion.</title>
        <authorList>
            <person name="Bieker V.C."/>
            <person name="Martin M.D."/>
            <person name="Gilbert T."/>
            <person name="Hodgins K."/>
            <person name="Battlay P."/>
            <person name="Petersen B."/>
            <person name="Wilson J."/>
        </authorList>
    </citation>
    <scope>NUCLEOTIDE SEQUENCE</scope>
    <source>
        <strain evidence="1">AA19_3_7</strain>
        <tissue evidence="1">Leaf</tissue>
    </source>
</reference>
<dbReference type="Proteomes" id="UP001206925">
    <property type="component" value="Unassembled WGS sequence"/>
</dbReference>
<keyword evidence="2" id="KW-1185">Reference proteome</keyword>
<dbReference type="Pfam" id="PF09419">
    <property type="entry name" value="PGP_phosphatase"/>
    <property type="match status" value="1"/>
</dbReference>
<dbReference type="AlphaFoldDB" id="A0AAD5GN33"/>
<gene>
    <name evidence="1" type="ORF">M8C21_011889</name>
</gene>
<accession>A0AAD5GN33</accession>
<protein>
    <submittedName>
        <fullName evidence="1">Uncharacterized protein</fullName>
    </submittedName>
</protein>
<proteinExistence type="predicted"/>
<name>A0AAD5GN33_AMBAR</name>
<dbReference type="GO" id="GO:0008962">
    <property type="term" value="F:phosphatidylglycerophosphatase activity"/>
    <property type="evidence" value="ECO:0007669"/>
    <property type="project" value="InterPro"/>
</dbReference>
<organism evidence="1 2">
    <name type="scientific">Ambrosia artemisiifolia</name>
    <name type="common">Common ragweed</name>
    <dbReference type="NCBI Taxonomy" id="4212"/>
    <lineage>
        <taxon>Eukaryota</taxon>
        <taxon>Viridiplantae</taxon>
        <taxon>Streptophyta</taxon>
        <taxon>Embryophyta</taxon>
        <taxon>Tracheophyta</taxon>
        <taxon>Spermatophyta</taxon>
        <taxon>Magnoliopsida</taxon>
        <taxon>eudicotyledons</taxon>
        <taxon>Gunneridae</taxon>
        <taxon>Pentapetalae</taxon>
        <taxon>asterids</taxon>
        <taxon>campanulids</taxon>
        <taxon>Asterales</taxon>
        <taxon>Asteraceae</taxon>
        <taxon>Asteroideae</taxon>
        <taxon>Heliantheae alliance</taxon>
        <taxon>Heliantheae</taxon>
        <taxon>Ambrosia</taxon>
    </lineage>
</organism>
<comment type="caution">
    <text evidence="1">The sequence shown here is derived from an EMBL/GenBank/DDBJ whole genome shotgun (WGS) entry which is preliminary data.</text>
</comment>